<proteinExistence type="predicted"/>
<reference evidence="2" key="2">
    <citation type="submission" date="2019-10" db="EMBL/GenBank/DDBJ databases">
        <title>A de novo genome assembly of a pear dwarfing rootstock.</title>
        <authorList>
            <person name="Wang F."/>
            <person name="Wang J."/>
            <person name="Li S."/>
            <person name="Zhang Y."/>
            <person name="Fang M."/>
            <person name="Ma L."/>
            <person name="Zhao Y."/>
            <person name="Jiang S."/>
        </authorList>
    </citation>
    <scope>NUCLEOTIDE SEQUENCE [LARGE SCALE GENOMIC DNA]</scope>
</reference>
<gene>
    <name evidence="1" type="ORF">D8674_017388</name>
</gene>
<dbReference type="Proteomes" id="UP000327157">
    <property type="component" value="Chromosome 16"/>
</dbReference>
<name>A0A5N5HDL2_9ROSA</name>
<accession>A0A5N5HDL2</accession>
<keyword evidence="2" id="KW-1185">Reference proteome</keyword>
<dbReference type="EMBL" id="SMOL01000160">
    <property type="protein sequence ID" value="KAB2625728.1"/>
    <property type="molecule type" value="Genomic_DNA"/>
</dbReference>
<evidence type="ECO:0000313" key="2">
    <source>
        <dbReference type="Proteomes" id="UP000327157"/>
    </source>
</evidence>
<evidence type="ECO:0000313" key="1">
    <source>
        <dbReference type="EMBL" id="KAB2625728.1"/>
    </source>
</evidence>
<sequence length="206" mass="22372">MYQILPSVEHSRDPLYQHLSQLVYIFYFFVHLFKLYSDSDLAFPGGYVIKRADEVVIVATKKKLAHPLKKAATIAASLAKETTTSTPVYPYPFSYYPSLGKGTTKPFDLDHGYVSSLLKHPQRVEPPTTSPLPLDKGKCVTSPLTVEVGPGHEAAPFVEPKTTAEMPLDAFLSSTSGTAGSSATQAKSSPLAKLQELLSLSASQIL</sequence>
<reference evidence="1 2" key="1">
    <citation type="submission" date="2019-09" db="EMBL/GenBank/DDBJ databases">
        <authorList>
            <person name="Ou C."/>
        </authorList>
    </citation>
    <scope>NUCLEOTIDE SEQUENCE [LARGE SCALE GENOMIC DNA]</scope>
    <source>
        <strain evidence="1">S2</strain>
        <tissue evidence="1">Leaf</tissue>
    </source>
</reference>
<protein>
    <submittedName>
        <fullName evidence="1">Histone deacetylase 5-like</fullName>
    </submittedName>
</protein>
<dbReference type="AlphaFoldDB" id="A0A5N5HDL2"/>
<comment type="caution">
    <text evidence="1">The sequence shown here is derived from an EMBL/GenBank/DDBJ whole genome shotgun (WGS) entry which is preliminary data.</text>
</comment>
<organism evidence="1 2">
    <name type="scientific">Pyrus ussuriensis x Pyrus communis</name>
    <dbReference type="NCBI Taxonomy" id="2448454"/>
    <lineage>
        <taxon>Eukaryota</taxon>
        <taxon>Viridiplantae</taxon>
        <taxon>Streptophyta</taxon>
        <taxon>Embryophyta</taxon>
        <taxon>Tracheophyta</taxon>
        <taxon>Spermatophyta</taxon>
        <taxon>Magnoliopsida</taxon>
        <taxon>eudicotyledons</taxon>
        <taxon>Gunneridae</taxon>
        <taxon>Pentapetalae</taxon>
        <taxon>rosids</taxon>
        <taxon>fabids</taxon>
        <taxon>Rosales</taxon>
        <taxon>Rosaceae</taxon>
        <taxon>Amygdaloideae</taxon>
        <taxon>Maleae</taxon>
        <taxon>Pyrus</taxon>
    </lineage>
</organism>
<reference evidence="1 2" key="3">
    <citation type="submission" date="2019-11" db="EMBL/GenBank/DDBJ databases">
        <title>A de novo genome assembly of a pear dwarfing rootstock.</title>
        <authorList>
            <person name="Wang F."/>
            <person name="Wang J."/>
            <person name="Li S."/>
            <person name="Zhang Y."/>
            <person name="Fang M."/>
            <person name="Ma L."/>
            <person name="Zhao Y."/>
            <person name="Jiang S."/>
        </authorList>
    </citation>
    <scope>NUCLEOTIDE SEQUENCE [LARGE SCALE GENOMIC DNA]</scope>
    <source>
        <strain evidence="1">S2</strain>
        <tissue evidence="1">Leaf</tissue>
    </source>
</reference>